<gene>
    <name evidence="2" type="ORF">HPC62_07855</name>
</gene>
<dbReference type="KEGG" id="theu:HPC62_07855"/>
<dbReference type="PANTHER" id="PTHR37826:SF3">
    <property type="entry name" value="J DOMAIN-CONTAINING PROTEIN"/>
    <property type="match status" value="1"/>
</dbReference>
<organism evidence="2 3">
    <name type="scientific">Thermoleptolyngbya sichuanensis A183</name>
    <dbReference type="NCBI Taxonomy" id="2737172"/>
    <lineage>
        <taxon>Bacteria</taxon>
        <taxon>Bacillati</taxon>
        <taxon>Cyanobacteriota</taxon>
        <taxon>Cyanophyceae</taxon>
        <taxon>Oculatellales</taxon>
        <taxon>Oculatellaceae</taxon>
        <taxon>Thermoleptolyngbya</taxon>
        <taxon>Thermoleptolyngbya sichuanensis</taxon>
    </lineage>
</organism>
<dbReference type="EMBL" id="CP053661">
    <property type="protein sequence ID" value="QKD82124.1"/>
    <property type="molecule type" value="Genomic_DNA"/>
</dbReference>
<proteinExistence type="predicted"/>
<evidence type="ECO:0000256" key="1">
    <source>
        <dbReference type="SAM" id="Phobius"/>
    </source>
</evidence>
<evidence type="ECO:0000313" key="2">
    <source>
        <dbReference type="EMBL" id="QKD82124.1"/>
    </source>
</evidence>
<keyword evidence="1" id="KW-0812">Transmembrane</keyword>
<dbReference type="Proteomes" id="UP000505210">
    <property type="component" value="Chromosome"/>
</dbReference>
<dbReference type="RefSeq" id="WP_172354601.1">
    <property type="nucleotide sequence ID" value="NZ_CP053661.1"/>
</dbReference>
<keyword evidence="1" id="KW-1133">Transmembrane helix</keyword>
<dbReference type="AlphaFoldDB" id="A0A6M8B583"/>
<keyword evidence="3" id="KW-1185">Reference proteome</keyword>
<dbReference type="Gene3D" id="2.20.28.30">
    <property type="entry name" value="RNA polymerase ii, chain L"/>
    <property type="match status" value="1"/>
</dbReference>
<accession>A0A6M8B583</accession>
<evidence type="ECO:0008006" key="4">
    <source>
        <dbReference type="Google" id="ProtNLM"/>
    </source>
</evidence>
<dbReference type="PANTHER" id="PTHR37826">
    <property type="entry name" value="FLOTILLIN BAND_7_5 DOMAIN PROTEIN"/>
    <property type="match status" value="1"/>
</dbReference>
<protein>
    <recommendedName>
        <fullName evidence="4">TFIIB-type zinc ribbon-containing protein</fullName>
    </recommendedName>
</protein>
<reference evidence="2 3" key="1">
    <citation type="submission" date="2020-05" db="EMBL/GenBank/DDBJ databases">
        <title>Complete genome sequence of of a novel Thermoleptolyngbya strain isolated from hot springs of Ganzi, Sichuan China.</title>
        <authorList>
            <person name="Tang J."/>
            <person name="Daroch M."/>
            <person name="Li L."/>
            <person name="Waleron K."/>
            <person name="Waleron M."/>
            <person name="Waleron M."/>
        </authorList>
    </citation>
    <scope>NUCLEOTIDE SEQUENCE [LARGE SCALE GENOMIC DNA]</scope>
    <source>
        <strain evidence="2 3">PKUAC-SCTA183</strain>
    </source>
</reference>
<name>A0A6M8B583_9CYAN</name>
<feature type="transmembrane region" description="Helical" evidence="1">
    <location>
        <begin position="351"/>
        <end position="373"/>
    </location>
</feature>
<evidence type="ECO:0000313" key="3">
    <source>
        <dbReference type="Proteomes" id="UP000505210"/>
    </source>
</evidence>
<sequence>MTMQRHSSSESQLSCPGCGASLEFNPKRGQMECPYCGRREAIARNKTSLLAEQSFEAHLNEKHTQLAALSGQAVEVQCPGCRARFTFEPPTVAGKCAFCNTNIVAQPRTASPVVTPGGVVPFTIGQRQAREKVSEWLRQRWFAPKGLKRLSQHAGLQGIYLPFWTYDCKTCSQYRGKRGDRHTRTETYTMTDNDGRTITDTREVVETHWTRVSGSVDYAFDDVLVAAAESVDQNHLRAVEGWDLSELAPYNASYLSGFKVQRYQINLKEGFERAKKKMETEIRRAVECKIGGDEQCIDSLSTSYSLFTSYSDITFKHILLPVWTGAYEFKGRCYTIVVNGQSGKVCGDRPFSWLQIALAILVAIVILGILVSVL</sequence>
<keyword evidence="1" id="KW-0472">Membrane</keyword>